<protein>
    <submittedName>
        <fullName evidence="1">Uncharacterized protein</fullName>
    </submittedName>
</protein>
<dbReference type="OrthoDB" id="1809801at2"/>
<dbReference type="AlphaFoldDB" id="A0A6I0F491"/>
<proteinExistence type="predicted"/>
<dbReference type="RefSeq" id="WP_151860151.1">
    <property type="nucleotide sequence ID" value="NZ_WBZC01000010.1"/>
</dbReference>
<gene>
    <name evidence="1" type="ORF">F8154_03245</name>
</gene>
<reference evidence="1 2" key="1">
    <citation type="submission" date="2019-10" db="EMBL/GenBank/DDBJ databases">
        <title>Alkaliphilus serpentinus sp. nov. and Alkaliphilus pronyensis sp. nov., two novel anaerobic alkaliphilic species isolated from the serpentinized-hosted hydrothermal field of the Prony Bay (New Caledonia).</title>
        <authorList>
            <person name="Postec A."/>
        </authorList>
    </citation>
    <scope>NUCLEOTIDE SEQUENCE [LARGE SCALE GENOMIC DNA]</scope>
    <source>
        <strain evidence="1 2">LacV</strain>
    </source>
</reference>
<accession>A0A6I0F491</accession>
<name>A0A6I0F491_9FIRM</name>
<organism evidence="1 2">
    <name type="scientific">Alkaliphilus pronyensis</name>
    <dbReference type="NCBI Taxonomy" id="1482732"/>
    <lineage>
        <taxon>Bacteria</taxon>
        <taxon>Bacillati</taxon>
        <taxon>Bacillota</taxon>
        <taxon>Clostridia</taxon>
        <taxon>Peptostreptococcales</taxon>
        <taxon>Natronincolaceae</taxon>
        <taxon>Alkaliphilus</taxon>
    </lineage>
</organism>
<dbReference type="EMBL" id="WBZC01000010">
    <property type="protein sequence ID" value="KAB3537320.1"/>
    <property type="molecule type" value="Genomic_DNA"/>
</dbReference>
<sequence>MQISNKAFFKRPIIGLLIKENHKSRLIKKQKPLHKHIPLIKANESFNLLMYFFAMTDITIDKGYVLGIYYDDDSKTWLEKDFPLPDIIYKLFPSKKSYKTDVFLKVIKKLGIKSLNYINSFDKWQLYNDLIKY</sequence>
<dbReference type="Proteomes" id="UP000432715">
    <property type="component" value="Unassembled WGS sequence"/>
</dbReference>
<keyword evidence="2" id="KW-1185">Reference proteome</keyword>
<comment type="caution">
    <text evidence="1">The sequence shown here is derived from an EMBL/GenBank/DDBJ whole genome shotgun (WGS) entry which is preliminary data.</text>
</comment>
<evidence type="ECO:0000313" key="2">
    <source>
        <dbReference type="Proteomes" id="UP000432715"/>
    </source>
</evidence>
<evidence type="ECO:0000313" key="1">
    <source>
        <dbReference type="EMBL" id="KAB3537320.1"/>
    </source>
</evidence>